<dbReference type="SUPFAM" id="SSF51735">
    <property type="entry name" value="NAD(P)-binding Rossmann-fold domains"/>
    <property type="match status" value="1"/>
</dbReference>
<evidence type="ECO:0000256" key="3">
    <source>
        <dbReference type="RuleBase" id="RU000363"/>
    </source>
</evidence>
<dbReference type="GO" id="GO:0005737">
    <property type="term" value="C:cytoplasm"/>
    <property type="evidence" value="ECO:0007669"/>
    <property type="project" value="TreeGrafter"/>
</dbReference>
<accession>A0A7E4VIX4</accession>
<dbReference type="InterPro" id="IPR057326">
    <property type="entry name" value="KR_dom"/>
</dbReference>
<dbReference type="InterPro" id="IPR036291">
    <property type="entry name" value="NAD(P)-bd_dom_sf"/>
</dbReference>
<comment type="similarity">
    <text evidence="3">Belongs to the short-chain dehydrogenases/reductases (SDR) family.</text>
</comment>
<organism evidence="5 6">
    <name type="scientific">Panagrellus redivivus</name>
    <name type="common">Microworm</name>
    <dbReference type="NCBI Taxonomy" id="6233"/>
    <lineage>
        <taxon>Eukaryota</taxon>
        <taxon>Metazoa</taxon>
        <taxon>Ecdysozoa</taxon>
        <taxon>Nematoda</taxon>
        <taxon>Chromadorea</taxon>
        <taxon>Rhabditida</taxon>
        <taxon>Tylenchina</taxon>
        <taxon>Panagrolaimomorpha</taxon>
        <taxon>Panagrolaimoidea</taxon>
        <taxon>Panagrolaimidae</taxon>
        <taxon>Panagrellus</taxon>
    </lineage>
</organism>
<dbReference type="PANTHER" id="PTHR43544">
    <property type="entry name" value="SHORT-CHAIN DEHYDROGENASE/REDUCTASE"/>
    <property type="match status" value="1"/>
</dbReference>
<dbReference type="InterPro" id="IPR051468">
    <property type="entry name" value="Fungal_SecMetab_SDRs"/>
</dbReference>
<dbReference type="InterPro" id="IPR002347">
    <property type="entry name" value="SDR_fam"/>
</dbReference>
<feature type="domain" description="Ketoreductase" evidence="4">
    <location>
        <begin position="7"/>
        <end position="204"/>
    </location>
</feature>
<name>A0A7E4VIX4_PANRE</name>
<evidence type="ECO:0000256" key="1">
    <source>
        <dbReference type="ARBA" id="ARBA00022857"/>
    </source>
</evidence>
<proteinExistence type="inferred from homology"/>
<keyword evidence="5" id="KW-1185">Reference proteome</keyword>
<dbReference type="PRINTS" id="PR00080">
    <property type="entry name" value="SDRFAMILY"/>
</dbReference>
<dbReference type="PANTHER" id="PTHR43544:SF7">
    <property type="entry name" value="NADB-LER2"/>
    <property type="match status" value="1"/>
</dbReference>
<reference evidence="6" key="2">
    <citation type="submission" date="2020-10" db="UniProtKB">
        <authorList>
            <consortium name="WormBaseParasite"/>
        </authorList>
    </citation>
    <scope>IDENTIFICATION</scope>
</reference>
<keyword evidence="1" id="KW-0521">NADP</keyword>
<dbReference type="SMART" id="SM00822">
    <property type="entry name" value="PKS_KR"/>
    <property type="match status" value="1"/>
</dbReference>
<evidence type="ECO:0000256" key="2">
    <source>
        <dbReference type="ARBA" id="ARBA00023002"/>
    </source>
</evidence>
<dbReference type="Proteomes" id="UP000492821">
    <property type="component" value="Unassembled WGS sequence"/>
</dbReference>
<dbReference type="CDD" id="cd05325">
    <property type="entry name" value="carb_red_sniffer_like_SDR_c"/>
    <property type="match status" value="1"/>
</dbReference>
<dbReference type="Pfam" id="PF00106">
    <property type="entry name" value="adh_short"/>
    <property type="match status" value="1"/>
</dbReference>
<dbReference type="PRINTS" id="PR00081">
    <property type="entry name" value="GDHRDH"/>
</dbReference>
<reference evidence="5" key="1">
    <citation type="journal article" date="2013" name="Genetics">
        <title>The draft genome and transcriptome of Panagrellus redivivus are shaped by the harsh demands of a free-living lifestyle.</title>
        <authorList>
            <person name="Srinivasan J."/>
            <person name="Dillman A.R."/>
            <person name="Macchietto M.G."/>
            <person name="Heikkinen L."/>
            <person name="Lakso M."/>
            <person name="Fracchia K.M."/>
            <person name="Antoshechkin I."/>
            <person name="Mortazavi A."/>
            <person name="Wong G."/>
            <person name="Sternberg P.W."/>
        </authorList>
    </citation>
    <scope>NUCLEOTIDE SEQUENCE [LARGE SCALE GENOMIC DNA]</scope>
    <source>
        <strain evidence="5">MT8872</strain>
    </source>
</reference>
<evidence type="ECO:0000313" key="6">
    <source>
        <dbReference type="WBParaSite" id="Pan_g21586.t1"/>
    </source>
</evidence>
<dbReference type="AlphaFoldDB" id="A0A7E4VIX4"/>
<dbReference type="WBParaSite" id="Pan_g21586.t1">
    <property type="protein sequence ID" value="Pan_g21586.t1"/>
    <property type="gene ID" value="Pan_g21586"/>
</dbReference>
<dbReference type="GO" id="GO:0016491">
    <property type="term" value="F:oxidoreductase activity"/>
    <property type="evidence" value="ECO:0007669"/>
    <property type="project" value="UniProtKB-KW"/>
</dbReference>
<dbReference type="Gene3D" id="3.40.50.720">
    <property type="entry name" value="NAD(P)-binding Rossmann-like Domain"/>
    <property type="match status" value="1"/>
</dbReference>
<sequence length="247" mass="26422">MVNPLGPSVLITGANRGLGLAFVKELVKQKQVTDVFAACRNPANANELNALAKAHPSVQLLQMDVSNDSEIADAVKQVSKKLGNRGLNVLINNAAILTFTGAEYSNPQRKVLEEHMAINIVGPIMVTDAFLPLLRKDSSAEKPSLVVNISSESGSVRDAQPPAQGNIAYGITKAGLNMYTRYLASGEKYNHVVTVSVHPGWLRTDMGTEHAPNSVESGASAVLESISKLGIDDNGRFINNKGQDMNF</sequence>
<evidence type="ECO:0000259" key="4">
    <source>
        <dbReference type="SMART" id="SM00822"/>
    </source>
</evidence>
<evidence type="ECO:0000313" key="5">
    <source>
        <dbReference type="Proteomes" id="UP000492821"/>
    </source>
</evidence>
<protein>
    <submittedName>
        <fullName evidence="6">NAD(P)-binding protein</fullName>
    </submittedName>
</protein>
<keyword evidence="2" id="KW-0560">Oxidoreductase</keyword>